<dbReference type="AlphaFoldDB" id="A0A8H4LKG3"/>
<evidence type="ECO:0000313" key="3">
    <source>
        <dbReference type="Proteomes" id="UP000554235"/>
    </source>
</evidence>
<dbReference type="EMBL" id="JAADYS010000496">
    <property type="protein sequence ID" value="KAF4469288.1"/>
    <property type="molecule type" value="Genomic_DNA"/>
</dbReference>
<sequence>MCAEMVNDLDASHDGQLSAAARSNVMLGDFSQSAVFSPRLSQGPITRLWVLTRRNHVVFRFHPLAWKPFSLEAGLSLLSLTGTRANASGSLSPTGTLHLPVGVPPASTRQRQNKSGSPLALPGAGPQGGRRWALTRTRPNRHALLLQAQLAGRSGRMAPWDAWTGLRLLASPKVHSLAPVALRNPQVARKDHGSVCFAPTFRVPPVGCILLKPSHPGIDDEAK</sequence>
<keyword evidence="3" id="KW-1185">Reference proteome</keyword>
<protein>
    <submittedName>
        <fullName evidence="2">Uncharacterized protein</fullName>
    </submittedName>
</protein>
<feature type="region of interest" description="Disordered" evidence="1">
    <location>
        <begin position="89"/>
        <end position="129"/>
    </location>
</feature>
<accession>A0A8H4LKG3</accession>
<gene>
    <name evidence="2" type="ORF">FALBO_3816</name>
</gene>
<comment type="caution">
    <text evidence="2">The sequence shown here is derived from an EMBL/GenBank/DDBJ whole genome shotgun (WGS) entry which is preliminary data.</text>
</comment>
<evidence type="ECO:0000313" key="2">
    <source>
        <dbReference type="EMBL" id="KAF4469288.1"/>
    </source>
</evidence>
<dbReference type="Proteomes" id="UP000554235">
    <property type="component" value="Unassembled WGS sequence"/>
</dbReference>
<evidence type="ECO:0000256" key="1">
    <source>
        <dbReference type="SAM" id="MobiDB-lite"/>
    </source>
</evidence>
<name>A0A8H4LKG3_9HYPO</name>
<reference evidence="2 3" key="1">
    <citation type="submission" date="2020-01" db="EMBL/GenBank/DDBJ databases">
        <title>Identification and distribution of gene clusters putatively required for synthesis of sphingolipid metabolism inhibitors in phylogenetically diverse species of the filamentous fungus Fusarium.</title>
        <authorList>
            <person name="Kim H.-S."/>
            <person name="Busman M."/>
            <person name="Brown D.W."/>
            <person name="Divon H."/>
            <person name="Uhlig S."/>
            <person name="Proctor R.H."/>
        </authorList>
    </citation>
    <scope>NUCLEOTIDE SEQUENCE [LARGE SCALE GENOMIC DNA]</scope>
    <source>
        <strain evidence="2 3">NRRL 20459</strain>
    </source>
</reference>
<proteinExistence type="predicted"/>
<organism evidence="2 3">
    <name type="scientific">Fusarium albosuccineum</name>
    <dbReference type="NCBI Taxonomy" id="1237068"/>
    <lineage>
        <taxon>Eukaryota</taxon>
        <taxon>Fungi</taxon>
        <taxon>Dikarya</taxon>
        <taxon>Ascomycota</taxon>
        <taxon>Pezizomycotina</taxon>
        <taxon>Sordariomycetes</taxon>
        <taxon>Hypocreomycetidae</taxon>
        <taxon>Hypocreales</taxon>
        <taxon>Nectriaceae</taxon>
        <taxon>Fusarium</taxon>
        <taxon>Fusarium decemcellulare species complex</taxon>
    </lineage>
</organism>
<feature type="compositionally biased region" description="Low complexity" evidence="1">
    <location>
        <begin position="115"/>
        <end position="124"/>
    </location>
</feature>